<proteinExistence type="predicted"/>
<dbReference type="InParanoid" id="A0A672UCZ9"/>
<reference evidence="2 3" key="1">
    <citation type="submission" date="2019-11" db="EMBL/GenBank/DDBJ databases">
        <title>Strigops habroptila (kakapo) genome, bStrHab1, primary haplotype, v2.</title>
        <authorList>
            <person name="Jarvis E.D."/>
            <person name="Howard J."/>
            <person name="Rhie A."/>
            <person name="Phillippy A."/>
            <person name="Korlach J."/>
            <person name="Digby A."/>
            <person name="Iorns D."/>
            <person name="Eason D."/>
            <person name="Robertson B."/>
            <person name="Raemaekers T."/>
            <person name="Howe K."/>
            <person name="Lewin H."/>
            <person name="Damas J."/>
            <person name="Hastie A."/>
            <person name="Tracey A."/>
            <person name="Chow W."/>
            <person name="Fedrigo O."/>
        </authorList>
    </citation>
    <scope>NUCLEOTIDE SEQUENCE [LARGE SCALE GENOMIC DNA]</scope>
</reference>
<reference evidence="2" key="3">
    <citation type="submission" date="2025-09" db="UniProtKB">
        <authorList>
            <consortium name="Ensembl"/>
        </authorList>
    </citation>
    <scope>IDENTIFICATION</scope>
</reference>
<reference evidence="2" key="2">
    <citation type="submission" date="2025-08" db="UniProtKB">
        <authorList>
            <consortium name="Ensembl"/>
        </authorList>
    </citation>
    <scope>IDENTIFICATION</scope>
</reference>
<dbReference type="AlphaFoldDB" id="A0A672UCZ9"/>
<evidence type="ECO:0000313" key="2">
    <source>
        <dbReference type="Ensembl" id="ENSSHBP00005012967.1"/>
    </source>
</evidence>
<protein>
    <submittedName>
        <fullName evidence="2">Uncharacterized protein</fullName>
    </submittedName>
</protein>
<organism evidence="2 3">
    <name type="scientific">Strigops habroptila</name>
    <name type="common">Kakapo</name>
    <dbReference type="NCBI Taxonomy" id="2489341"/>
    <lineage>
        <taxon>Eukaryota</taxon>
        <taxon>Metazoa</taxon>
        <taxon>Chordata</taxon>
        <taxon>Craniata</taxon>
        <taxon>Vertebrata</taxon>
        <taxon>Euteleostomi</taxon>
        <taxon>Archelosauria</taxon>
        <taxon>Archosauria</taxon>
        <taxon>Dinosauria</taxon>
        <taxon>Saurischia</taxon>
        <taxon>Theropoda</taxon>
        <taxon>Coelurosauria</taxon>
        <taxon>Aves</taxon>
        <taxon>Neognathae</taxon>
        <taxon>Neoaves</taxon>
        <taxon>Telluraves</taxon>
        <taxon>Australaves</taxon>
        <taxon>Psittaciformes</taxon>
        <taxon>Psittacidae</taxon>
        <taxon>Strigops</taxon>
    </lineage>
</organism>
<feature type="compositionally biased region" description="Polar residues" evidence="1">
    <location>
        <begin position="13"/>
        <end position="28"/>
    </location>
</feature>
<name>A0A672UCZ9_STRHB</name>
<dbReference type="Proteomes" id="UP000472266">
    <property type="component" value="Chromosome 9"/>
</dbReference>
<keyword evidence="3" id="KW-1185">Reference proteome</keyword>
<dbReference type="Ensembl" id="ENSSHBT00005015620.1">
    <property type="protein sequence ID" value="ENSSHBP00005012967.1"/>
    <property type="gene ID" value="ENSSHBG00005011388.1"/>
</dbReference>
<accession>A0A672UCZ9</accession>
<feature type="region of interest" description="Disordered" evidence="1">
    <location>
        <begin position="1"/>
        <end position="66"/>
    </location>
</feature>
<sequence>GPVNGTRRKQELESSVTRNNDTSTSQSIRDAPAQGMAPEHLGGIRLAHLSPAHGPPSRPPTGTITPWHTWTKGTCPCGPAYGSPLVLAALLAAEM</sequence>
<evidence type="ECO:0000256" key="1">
    <source>
        <dbReference type="SAM" id="MobiDB-lite"/>
    </source>
</evidence>
<evidence type="ECO:0000313" key="3">
    <source>
        <dbReference type="Proteomes" id="UP000472266"/>
    </source>
</evidence>